<evidence type="ECO:0000313" key="2">
    <source>
        <dbReference type="EMBL" id="PIC42599.1"/>
    </source>
</evidence>
<dbReference type="AlphaFoldDB" id="A0A2G5USV0"/>
<reference evidence="3" key="1">
    <citation type="submission" date="2017-10" db="EMBL/GenBank/DDBJ databases">
        <title>Rapid genome shrinkage in a self-fertile nematode reveals novel sperm competition proteins.</title>
        <authorList>
            <person name="Yin D."/>
            <person name="Schwarz E.M."/>
            <person name="Thomas C.G."/>
            <person name="Felde R.L."/>
            <person name="Korf I.F."/>
            <person name="Cutter A.D."/>
            <person name="Schartner C.M."/>
            <person name="Ralston E.J."/>
            <person name="Meyer B.J."/>
            <person name="Haag E.S."/>
        </authorList>
    </citation>
    <scope>NUCLEOTIDE SEQUENCE [LARGE SCALE GENOMIC DNA]</scope>
    <source>
        <strain evidence="3">JU1422</strain>
    </source>
</reference>
<organism evidence="2 3">
    <name type="scientific">Caenorhabditis nigoni</name>
    <dbReference type="NCBI Taxonomy" id="1611254"/>
    <lineage>
        <taxon>Eukaryota</taxon>
        <taxon>Metazoa</taxon>
        <taxon>Ecdysozoa</taxon>
        <taxon>Nematoda</taxon>
        <taxon>Chromadorea</taxon>
        <taxon>Rhabditida</taxon>
        <taxon>Rhabditina</taxon>
        <taxon>Rhabditomorpha</taxon>
        <taxon>Rhabditoidea</taxon>
        <taxon>Rhabditidae</taxon>
        <taxon>Peloderinae</taxon>
        <taxon>Caenorhabditis</taxon>
    </lineage>
</organism>
<dbReference type="Pfam" id="PF00646">
    <property type="entry name" value="F-box"/>
    <property type="match status" value="1"/>
</dbReference>
<dbReference type="InterPro" id="IPR001810">
    <property type="entry name" value="F-box_dom"/>
</dbReference>
<gene>
    <name evidence="2" type="primary">Cnig_chr_III.g9625</name>
    <name evidence="2" type="ORF">B9Z55_009625</name>
</gene>
<dbReference type="PROSITE" id="PS50181">
    <property type="entry name" value="FBOX"/>
    <property type="match status" value="1"/>
</dbReference>
<sequence length="355" mass="42007">MKLSIFPYLVQKEILENIKISNLFLLSFVSKNMKKLIKTSQITRFNSISHIVYDAPKRPVTDSWSVYIPFMPKSDNIMEFTERREETEDDYFQLNVSGKIMDLRLSNQYQYPEAYFHPSEKESAIESIHNYFLDFFGDTVEYQYVENYKEFIPHFPKLSLCLSFWPGNLGRFINIQPIEEYLASSPVLKRICISLQSQQLFRPESKFYQTESITLTLYIRLAHDFLRHFQGRQAFLRCDEYDVPSFIGFINRWKSGQECGNLEYLKIKLMQNRGFRNELPKANGVKYIDESKTPPTHTLPVVYKYGDFPNTAPIISHSYVVRKTDNRVASVAINRDRFYFGVWDKTEEEFLRMVT</sequence>
<proteinExistence type="predicted"/>
<protein>
    <recommendedName>
        <fullName evidence="1">F-box domain-containing protein</fullName>
    </recommendedName>
</protein>
<keyword evidence="3" id="KW-1185">Reference proteome</keyword>
<evidence type="ECO:0000313" key="3">
    <source>
        <dbReference type="Proteomes" id="UP000230233"/>
    </source>
</evidence>
<name>A0A2G5USV0_9PELO</name>
<evidence type="ECO:0000259" key="1">
    <source>
        <dbReference type="PROSITE" id="PS50181"/>
    </source>
</evidence>
<dbReference type="PANTHER" id="PTHR21503">
    <property type="entry name" value="F-BOX-CONTAINING HYPOTHETICAL PROTEIN C.ELEGANS"/>
    <property type="match status" value="1"/>
</dbReference>
<feature type="domain" description="F-box" evidence="1">
    <location>
        <begin position="1"/>
        <end position="48"/>
    </location>
</feature>
<comment type="caution">
    <text evidence="2">The sequence shown here is derived from an EMBL/GenBank/DDBJ whole genome shotgun (WGS) entry which is preliminary data.</text>
</comment>
<dbReference type="EMBL" id="PDUG01000003">
    <property type="protein sequence ID" value="PIC42599.1"/>
    <property type="molecule type" value="Genomic_DNA"/>
</dbReference>
<dbReference type="PANTHER" id="PTHR21503:SF8">
    <property type="entry name" value="F-BOX ASSOCIATED DOMAIN-CONTAINING PROTEIN-RELATED"/>
    <property type="match status" value="1"/>
</dbReference>
<dbReference type="Proteomes" id="UP000230233">
    <property type="component" value="Chromosome III"/>
</dbReference>
<accession>A0A2G5USV0</accession>